<evidence type="ECO:0000256" key="2">
    <source>
        <dbReference type="ARBA" id="ARBA00022670"/>
    </source>
</evidence>
<dbReference type="GO" id="GO:0006508">
    <property type="term" value="P:proteolysis"/>
    <property type="evidence" value="ECO:0007669"/>
    <property type="project" value="UniProtKB-KW"/>
</dbReference>
<organism evidence="9 10">
    <name type="scientific">Sedimentibacter saalensis</name>
    <dbReference type="NCBI Taxonomy" id="130788"/>
    <lineage>
        <taxon>Bacteria</taxon>
        <taxon>Bacillati</taxon>
        <taxon>Bacillota</taxon>
        <taxon>Tissierellia</taxon>
        <taxon>Sedimentibacter</taxon>
    </lineage>
</organism>
<evidence type="ECO:0000256" key="6">
    <source>
        <dbReference type="ARBA" id="ARBA00023125"/>
    </source>
</evidence>
<gene>
    <name evidence="9" type="ORF">LY60_01562</name>
</gene>
<dbReference type="OrthoDB" id="9782620at2"/>
<comment type="caution">
    <text evidence="9">The sequence shown here is derived from an EMBL/GenBank/DDBJ whole genome shotgun (WGS) entry which is preliminary data.</text>
</comment>
<evidence type="ECO:0000256" key="1">
    <source>
        <dbReference type="ARBA" id="ARBA00008136"/>
    </source>
</evidence>
<dbReference type="InterPro" id="IPR003738">
    <property type="entry name" value="SRAP"/>
</dbReference>
<keyword evidence="2 8" id="KW-0645">Protease</keyword>
<keyword evidence="7" id="KW-0456">Lyase</keyword>
<keyword evidence="10" id="KW-1185">Reference proteome</keyword>
<name>A0A562JFS5_9FIRM</name>
<dbReference type="Pfam" id="PF02586">
    <property type="entry name" value="SRAP"/>
    <property type="match status" value="1"/>
</dbReference>
<accession>A0A562JFS5</accession>
<protein>
    <recommendedName>
        <fullName evidence="8">Abasic site processing protein</fullName>
        <ecNumber evidence="8">3.4.-.-</ecNumber>
    </recommendedName>
</protein>
<dbReference type="Gene3D" id="3.90.1680.10">
    <property type="entry name" value="SOS response associated peptidase-like"/>
    <property type="match status" value="1"/>
</dbReference>
<dbReference type="AlphaFoldDB" id="A0A562JFS5"/>
<dbReference type="EC" id="3.4.-.-" evidence="8"/>
<dbReference type="EMBL" id="VLKH01000003">
    <property type="protein sequence ID" value="TWH81805.1"/>
    <property type="molecule type" value="Genomic_DNA"/>
</dbReference>
<dbReference type="SUPFAM" id="SSF143081">
    <property type="entry name" value="BB1717-like"/>
    <property type="match status" value="1"/>
</dbReference>
<dbReference type="GO" id="GO:0003697">
    <property type="term" value="F:single-stranded DNA binding"/>
    <property type="evidence" value="ECO:0007669"/>
    <property type="project" value="InterPro"/>
</dbReference>
<evidence type="ECO:0000313" key="10">
    <source>
        <dbReference type="Proteomes" id="UP000315343"/>
    </source>
</evidence>
<evidence type="ECO:0000256" key="4">
    <source>
        <dbReference type="ARBA" id="ARBA00022801"/>
    </source>
</evidence>
<proteinExistence type="inferred from homology"/>
<evidence type="ECO:0000256" key="5">
    <source>
        <dbReference type="ARBA" id="ARBA00023124"/>
    </source>
</evidence>
<evidence type="ECO:0000256" key="8">
    <source>
        <dbReference type="RuleBase" id="RU364100"/>
    </source>
</evidence>
<keyword evidence="5" id="KW-0190">Covalent protein-DNA linkage</keyword>
<dbReference type="PANTHER" id="PTHR13604:SF0">
    <property type="entry name" value="ABASIC SITE PROCESSING PROTEIN HMCES"/>
    <property type="match status" value="1"/>
</dbReference>
<dbReference type="RefSeq" id="WP_145082044.1">
    <property type="nucleotide sequence ID" value="NZ_DAMBUX010000020.1"/>
</dbReference>
<dbReference type="PANTHER" id="PTHR13604">
    <property type="entry name" value="DC12-RELATED"/>
    <property type="match status" value="1"/>
</dbReference>
<keyword evidence="3" id="KW-0227">DNA damage</keyword>
<dbReference type="Proteomes" id="UP000315343">
    <property type="component" value="Unassembled WGS sequence"/>
</dbReference>
<evidence type="ECO:0000256" key="7">
    <source>
        <dbReference type="ARBA" id="ARBA00023239"/>
    </source>
</evidence>
<evidence type="ECO:0000313" key="9">
    <source>
        <dbReference type="EMBL" id="TWH81805.1"/>
    </source>
</evidence>
<dbReference type="InterPro" id="IPR036590">
    <property type="entry name" value="SRAP-like"/>
</dbReference>
<dbReference type="GO" id="GO:0008233">
    <property type="term" value="F:peptidase activity"/>
    <property type="evidence" value="ECO:0007669"/>
    <property type="project" value="UniProtKB-KW"/>
</dbReference>
<reference evidence="9 10" key="1">
    <citation type="submission" date="2019-07" db="EMBL/GenBank/DDBJ databases">
        <title>Genomic Encyclopedia of Type Strains, Phase I: the one thousand microbial genomes (KMG-I) project.</title>
        <authorList>
            <person name="Kyrpides N."/>
        </authorList>
    </citation>
    <scope>NUCLEOTIDE SEQUENCE [LARGE SCALE GENOMIC DNA]</scope>
    <source>
        <strain evidence="9 10">DSM 13558</strain>
    </source>
</reference>
<dbReference type="GO" id="GO:0106300">
    <property type="term" value="P:protein-DNA covalent cross-linking repair"/>
    <property type="evidence" value="ECO:0007669"/>
    <property type="project" value="InterPro"/>
</dbReference>
<comment type="similarity">
    <text evidence="1 8">Belongs to the SOS response-associated peptidase family.</text>
</comment>
<keyword evidence="6" id="KW-0238">DNA-binding</keyword>
<dbReference type="GO" id="GO:0016829">
    <property type="term" value="F:lyase activity"/>
    <property type="evidence" value="ECO:0007669"/>
    <property type="project" value="UniProtKB-KW"/>
</dbReference>
<evidence type="ECO:0000256" key="3">
    <source>
        <dbReference type="ARBA" id="ARBA00022763"/>
    </source>
</evidence>
<keyword evidence="4 8" id="KW-0378">Hydrolase</keyword>
<sequence length="201" mass="23656">MCGRYYMDIDDKEIKKIADEAENIIYPEYKNGEIFPSNVAPILIHDREDTRPILAKWGFPKWDGKGIIINARMESVHERQMFKNLASTNRCIVPASYYFEWKNEKTFKTKYMIKNPDSILYMAGLYSVVRHKDRQLSLFDDNDTDIYYTIITKNAHPSLNYIHSRMPLIFDKQYVDDYLSGKNIKELLETVKDNYVSAAVK</sequence>